<accession>A0ABS8DAW5</accession>
<dbReference type="SMART" id="SM00481">
    <property type="entry name" value="POLIIIAc"/>
    <property type="match status" value="1"/>
</dbReference>
<dbReference type="InterPro" id="IPR016195">
    <property type="entry name" value="Pol/histidinol_Pase-like"/>
</dbReference>
<dbReference type="RefSeq" id="WP_227182187.1">
    <property type="nucleotide sequence ID" value="NZ_JAJBZT010000016.1"/>
</dbReference>
<sequence>MNIYDFHCHSNVSDGLLTPAAVVERAFERGIRALALTDHDEVGGLTEAQETAARLGMVLVNGVEISVNWGKHTLHIVGLGVDPKNNVLQEGLARIRSGRTERAKMMAAGLAKAGIQGAFEGALPYADNPEMIGRAHFARFLVENGHARNLQAVFKKFLVPGKPGYVPHLWATLQESIDWIHAAGGLAVIAHPGRYEMGKKQMLELVEIFTRFGGDGVEVATGNHTPDLVARFARIADDFGLWASVGSDFHGTGHYGDLGTYPPLPSYCKPIWEKLGISLPESPACDAIGNS</sequence>
<dbReference type="SUPFAM" id="SSF89550">
    <property type="entry name" value="PHP domain-like"/>
    <property type="match status" value="1"/>
</dbReference>
<dbReference type="EMBL" id="JAJBZT010000016">
    <property type="protein sequence ID" value="MCB6185355.1"/>
    <property type="molecule type" value="Genomic_DNA"/>
</dbReference>
<dbReference type="NCBIfam" id="NF041577">
    <property type="entry name" value="nside_bi_sphtase"/>
    <property type="match status" value="1"/>
</dbReference>
<feature type="domain" description="Polymerase/histidinol phosphatase N-terminal" evidence="1">
    <location>
        <begin position="4"/>
        <end position="69"/>
    </location>
</feature>
<dbReference type="InterPro" id="IPR052018">
    <property type="entry name" value="PHP_domain"/>
</dbReference>
<dbReference type="CDD" id="cd07438">
    <property type="entry name" value="PHP_HisPPase_AMP"/>
    <property type="match status" value="1"/>
</dbReference>
<name>A0ABS8DAW5_9NEIS</name>
<dbReference type="InterPro" id="IPR004013">
    <property type="entry name" value="PHP_dom"/>
</dbReference>
<dbReference type="Pfam" id="PF02811">
    <property type="entry name" value="PHP"/>
    <property type="match status" value="1"/>
</dbReference>
<evidence type="ECO:0000313" key="3">
    <source>
        <dbReference type="Proteomes" id="UP001165395"/>
    </source>
</evidence>
<organism evidence="2 3">
    <name type="scientific">Leeia speluncae</name>
    <dbReference type="NCBI Taxonomy" id="2884804"/>
    <lineage>
        <taxon>Bacteria</taxon>
        <taxon>Pseudomonadati</taxon>
        <taxon>Pseudomonadota</taxon>
        <taxon>Betaproteobacteria</taxon>
        <taxon>Neisseriales</taxon>
        <taxon>Leeiaceae</taxon>
        <taxon>Leeia</taxon>
    </lineage>
</organism>
<dbReference type="Gene3D" id="3.20.20.140">
    <property type="entry name" value="Metal-dependent hydrolases"/>
    <property type="match status" value="1"/>
</dbReference>
<dbReference type="Gene3D" id="1.10.150.650">
    <property type="match status" value="1"/>
</dbReference>
<dbReference type="PANTHER" id="PTHR42924:SF3">
    <property type="entry name" value="POLYMERASE_HISTIDINOL PHOSPHATASE N-TERMINAL DOMAIN-CONTAINING PROTEIN"/>
    <property type="match status" value="1"/>
</dbReference>
<dbReference type="InterPro" id="IPR003141">
    <property type="entry name" value="Pol/His_phosphatase_N"/>
</dbReference>
<evidence type="ECO:0000259" key="1">
    <source>
        <dbReference type="SMART" id="SM00481"/>
    </source>
</evidence>
<dbReference type="Proteomes" id="UP001165395">
    <property type="component" value="Unassembled WGS sequence"/>
</dbReference>
<comment type="caution">
    <text evidence="2">The sequence shown here is derived from an EMBL/GenBank/DDBJ whole genome shotgun (WGS) entry which is preliminary data.</text>
</comment>
<gene>
    <name evidence="2" type="ORF">LIN78_17550</name>
</gene>
<dbReference type="PANTHER" id="PTHR42924">
    <property type="entry name" value="EXONUCLEASE"/>
    <property type="match status" value="1"/>
</dbReference>
<protein>
    <submittedName>
        <fullName evidence="2">PHP domain-containing protein</fullName>
    </submittedName>
</protein>
<evidence type="ECO:0000313" key="2">
    <source>
        <dbReference type="EMBL" id="MCB6185355.1"/>
    </source>
</evidence>
<reference evidence="2" key="1">
    <citation type="submission" date="2021-10" db="EMBL/GenBank/DDBJ databases">
        <title>The complete genome sequence of Leeia sp. TBRC 13508.</title>
        <authorList>
            <person name="Charoenyingcharoen P."/>
            <person name="Yukphan P."/>
        </authorList>
    </citation>
    <scope>NUCLEOTIDE SEQUENCE</scope>
    <source>
        <strain evidence="2">TBRC 13508</strain>
    </source>
</reference>
<keyword evidence="3" id="KW-1185">Reference proteome</keyword>
<dbReference type="InterPro" id="IPR049742">
    <property type="entry name" value="35NBP"/>
</dbReference>
<proteinExistence type="predicted"/>